<evidence type="ECO:0000259" key="2">
    <source>
        <dbReference type="Pfam" id="PF13280"/>
    </source>
</evidence>
<dbReference type="InParanoid" id="A0A545APE9"/>
<dbReference type="InterPro" id="IPR032830">
    <property type="entry name" value="XPB/Ssl2_N"/>
</dbReference>
<organism evidence="4 5">
    <name type="scientific">Cryptosporangium phraense</name>
    <dbReference type="NCBI Taxonomy" id="2593070"/>
    <lineage>
        <taxon>Bacteria</taxon>
        <taxon>Bacillati</taxon>
        <taxon>Actinomycetota</taxon>
        <taxon>Actinomycetes</taxon>
        <taxon>Cryptosporangiales</taxon>
        <taxon>Cryptosporangiaceae</taxon>
        <taxon>Cryptosporangium</taxon>
    </lineage>
</organism>
<feature type="domain" description="WYL" evidence="2">
    <location>
        <begin position="803"/>
        <end position="863"/>
    </location>
</feature>
<accession>A0A545APE9</accession>
<dbReference type="OrthoDB" id="3415124at2"/>
<dbReference type="Proteomes" id="UP000317982">
    <property type="component" value="Unassembled WGS sequence"/>
</dbReference>
<dbReference type="InterPro" id="IPR026881">
    <property type="entry name" value="WYL_dom"/>
</dbReference>
<dbReference type="AlphaFoldDB" id="A0A545APE9"/>
<feature type="compositionally biased region" description="Low complexity" evidence="1">
    <location>
        <begin position="30"/>
        <end position="41"/>
    </location>
</feature>
<proteinExistence type="predicted"/>
<evidence type="ECO:0000313" key="4">
    <source>
        <dbReference type="EMBL" id="TQS43202.1"/>
    </source>
</evidence>
<keyword evidence="5" id="KW-1185">Reference proteome</keyword>
<dbReference type="Pfam" id="PF13280">
    <property type="entry name" value="WYL"/>
    <property type="match status" value="1"/>
</dbReference>
<gene>
    <name evidence="4" type="ORF">FL583_20365</name>
</gene>
<protein>
    <submittedName>
        <fullName evidence="4">Uncharacterized protein</fullName>
    </submittedName>
</protein>
<dbReference type="EMBL" id="VIRS01000014">
    <property type="protein sequence ID" value="TQS43202.1"/>
    <property type="molecule type" value="Genomic_DNA"/>
</dbReference>
<evidence type="ECO:0000259" key="3">
    <source>
        <dbReference type="Pfam" id="PF13625"/>
    </source>
</evidence>
<comment type="caution">
    <text evidence="4">The sequence shown here is derived from an EMBL/GenBank/DDBJ whole genome shotgun (WGS) entry which is preliminary data.</text>
</comment>
<evidence type="ECO:0000256" key="1">
    <source>
        <dbReference type="SAM" id="MobiDB-lite"/>
    </source>
</evidence>
<feature type="region of interest" description="Disordered" evidence="1">
    <location>
        <begin position="30"/>
        <end position="64"/>
    </location>
</feature>
<feature type="domain" description="Helicase XPB/Ssl2 N-terminal" evidence="3">
    <location>
        <begin position="581"/>
        <end position="703"/>
    </location>
</feature>
<dbReference type="Pfam" id="PF13625">
    <property type="entry name" value="Helicase_C_3"/>
    <property type="match status" value="1"/>
</dbReference>
<reference evidence="4 5" key="1">
    <citation type="submission" date="2019-07" db="EMBL/GenBank/DDBJ databases">
        <title>Cryptosporangium phraense sp. nov., isolated from plant litter.</title>
        <authorList>
            <person name="Suriyachadkun C."/>
        </authorList>
    </citation>
    <scope>NUCLEOTIDE SEQUENCE [LARGE SCALE GENOMIC DNA]</scope>
    <source>
        <strain evidence="4 5">A-T 5661</strain>
    </source>
</reference>
<name>A0A545APE9_9ACTN</name>
<sequence>MAVPAAGGQIARPPAVARVPAVAAPAPTLRPASLSPAAPARQQHPSRLVRHGPKGGTCNREHARGCRHADRCRQKPVSVYSVSTASLADHYRALTDEQLERLFAARPDLAVPVPSDFSVLAQRAHSRMSIARALDHLDRFHLEVLDALRLVAGADHRADQKEALDLLSGAPDFTVRKTLDHLITLGLAWPDGETTLRLPSMLDEVTSRYPVGLGRPVAQLIQDERTEDVAPILAALHLPSARQPEATALITEAFGDPVRLSALLDACPPEAIAVLERLATGGNPIGAIRDVRRPADPSDADTPIRWLLVHGLLVPLDASTVELPREVGLALRGDSPLGPLHSSAPVPAASAAVPADRIDGAGSGQVLEVLRQTTTLLDACASEPPPVLKAGGLGVRELRRLARAAAVDEPTAALLLEVAYEAGLLARTPDADPTWLPTAAFDVWQATPAERRWAQLASAWFGMARMPALVGTRDERDRAVAALSAEVTRSAAPTLRAATLQVLVEYPGPLATADIVGVLDWRTPRRSGRRRDEAIAEQLTEAGVLGLVAQNTLTSFGRAVVVGEDPVPLLIDLLPEPVDHVLVQADLTVVAPGPLEPALSAEMALVADVESAGSATVYRVTPESVRRALDAGRSGSDLHAFFAARSRTPVPQSLTYLIDDVARRHGGLRVGAAGSYVRSDDPALLATVLADRRCTELNLRRIADTVLVSSAAVGRVVDLLRGCGYAPGAEDANGGLVLGWPDAKRTAGRSARSTPRGANEISLDADYLAGAVAAVRRGDEAARAARRAPVLTQPGEADPGAAVGVLQQAARERARVWLSYVDAHGGVTARVVRPVSVGGGYLRAEDDRTETEHTFALHRVVSAIPTKE</sequence>
<dbReference type="PROSITE" id="PS52050">
    <property type="entry name" value="WYL"/>
    <property type="match status" value="1"/>
</dbReference>
<evidence type="ECO:0000313" key="5">
    <source>
        <dbReference type="Proteomes" id="UP000317982"/>
    </source>
</evidence>